<name>A0A8H3I2L9_9AGAM</name>
<organism evidence="3 4">
    <name type="scientific">Rhizoctonia solani</name>
    <dbReference type="NCBI Taxonomy" id="456999"/>
    <lineage>
        <taxon>Eukaryota</taxon>
        <taxon>Fungi</taxon>
        <taxon>Dikarya</taxon>
        <taxon>Basidiomycota</taxon>
        <taxon>Agaricomycotina</taxon>
        <taxon>Agaricomycetes</taxon>
        <taxon>Cantharellales</taxon>
        <taxon>Ceratobasidiaceae</taxon>
        <taxon>Rhizoctonia</taxon>
    </lineage>
</organism>
<proteinExistence type="predicted"/>
<dbReference type="InterPro" id="IPR004345">
    <property type="entry name" value="TB2_DP1_HVA22"/>
</dbReference>
<feature type="compositionally biased region" description="Low complexity" evidence="1">
    <location>
        <begin position="544"/>
        <end position="556"/>
    </location>
</feature>
<evidence type="ECO:0000313" key="3">
    <source>
        <dbReference type="EMBL" id="CAE7216778.1"/>
    </source>
</evidence>
<feature type="compositionally biased region" description="Basic and acidic residues" evidence="1">
    <location>
        <begin position="630"/>
        <end position="680"/>
    </location>
</feature>
<keyword evidence="2" id="KW-0732">Signal</keyword>
<feature type="compositionally biased region" description="Low complexity" evidence="1">
    <location>
        <begin position="520"/>
        <end position="537"/>
    </location>
</feature>
<comment type="caution">
    <text evidence="3">The sequence shown here is derived from an EMBL/GenBank/DDBJ whole genome shotgun (WGS) entry which is preliminary data.</text>
</comment>
<feature type="region of interest" description="Disordered" evidence="1">
    <location>
        <begin position="359"/>
        <end position="383"/>
    </location>
</feature>
<evidence type="ECO:0000256" key="2">
    <source>
        <dbReference type="SAM" id="SignalP"/>
    </source>
</evidence>
<feature type="compositionally biased region" description="Basic and acidic residues" evidence="1">
    <location>
        <begin position="368"/>
        <end position="378"/>
    </location>
</feature>
<dbReference type="Pfam" id="PF03134">
    <property type="entry name" value="TB2_DP1_HVA22"/>
    <property type="match status" value="1"/>
</dbReference>
<dbReference type="AlphaFoldDB" id="A0A8H3I2L9"/>
<protein>
    <submittedName>
        <fullName evidence="3">Uncharacterized protein</fullName>
    </submittedName>
</protein>
<dbReference type="Proteomes" id="UP000663827">
    <property type="component" value="Unassembled WGS sequence"/>
</dbReference>
<dbReference type="EMBL" id="CAJNJQ010005159">
    <property type="protein sequence ID" value="CAE7216778.1"/>
    <property type="molecule type" value="Genomic_DNA"/>
</dbReference>
<feature type="region of interest" description="Disordered" evidence="1">
    <location>
        <begin position="396"/>
        <end position="852"/>
    </location>
</feature>
<feature type="chain" id="PRO_5034116935" evidence="2">
    <location>
        <begin position="18"/>
        <end position="852"/>
    </location>
</feature>
<feature type="compositionally biased region" description="Basic and acidic residues" evidence="1">
    <location>
        <begin position="706"/>
        <end position="737"/>
    </location>
</feature>
<reference evidence="3" key="1">
    <citation type="submission" date="2021-01" db="EMBL/GenBank/DDBJ databases">
        <authorList>
            <person name="Kaushik A."/>
        </authorList>
    </citation>
    <scope>NUCLEOTIDE SEQUENCE</scope>
    <source>
        <strain evidence="3">AG5</strain>
    </source>
</reference>
<feature type="region of interest" description="Disordered" evidence="1">
    <location>
        <begin position="160"/>
        <end position="283"/>
    </location>
</feature>
<feature type="compositionally biased region" description="Basic residues" evidence="1">
    <location>
        <begin position="689"/>
        <end position="700"/>
    </location>
</feature>
<feature type="signal peptide" evidence="2">
    <location>
        <begin position="1"/>
        <end position="17"/>
    </location>
</feature>
<accession>A0A8H3I2L9</accession>
<evidence type="ECO:0000313" key="4">
    <source>
        <dbReference type="Proteomes" id="UP000663827"/>
    </source>
</evidence>
<evidence type="ECO:0000256" key="1">
    <source>
        <dbReference type="SAM" id="MobiDB-lite"/>
    </source>
</evidence>
<gene>
    <name evidence="3" type="ORF">RDB_LOCUS161027</name>
</gene>
<feature type="compositionally biased region" description="Polar residues" evidence="1">
    <location>
        <begin position="476"/>
        <end position="486"/>
    </location>
</feature>
<feature type="compositionally biased region" description="Pro residues" evidence="1">
    <location>
        <begin position="429"/>
        <end position="442"/>
    </location>
</feature>
<sequence>MLVLILSSYLLFQNVYSTYKALKPPKAPRKAKNGVDPSVKAKQARKRELKGVLACWIVWSCWTGAETVADRTVAVLTPFYSEIKMFLLLFLIIGRSTMAEPILLHVIRPLVKPYYVPLDSFVDIFTSAADLAVLLFSSPLVWIKLVTNHAWKFLRKTFSSSASLPRPGSHAVSTSDGDESLNEPNNPSDATKEKQAEAEPDPLQRFVPKTRGALAQPDSDEDDVVYKNPLRDDPPPYGLPVDLPISRERNFPPVFSTPRRAASRVRGETPYGMGTPDYRQPFDTSMATTASYRPDSDMSASFALSPNNTQEITHGAGDLAVAPDPDVPAFILASPEQPPVPVPAAPAVPSYLQPRTRASRANLAPARQRVDSYADRPNPRASEFMQGERGMTFADKPKETKGLTQDLGVGASYPTAPSPPHFGSNSPPYFGPTSPPVLPSSPPVGYNSQYPRGRPQPPTRPYAPIVPVVDDGYESPRSQAGTTTDFIQGWRQRSAIPVETKPKRQQGYSYQPATGPGMPTPSVAPSVTSPVNSLAPSFAPPSIAPSFPVPSVAPSLTPSQSISNIFARPTPTYPPQPVASYPPVASHPPVTSPPHRPPTTGPQRPPSTTPSHPPTATTGMGLGLPRRQRSTRELRAQAWEPKEDNSAAEAERLAEEERRAVEQKEAERQAQLERQRRKVSDSTQYQRSVRSKKLTGKLRGRVGGVRSRDRVRERALRGVGVERKHTVEKKVEGEKKPVVSSGDAEESPRKRRRLGEDGKSAEVHGSTRKPVKVARAGPPPKLPTKRSIEEVTSIARAVFPRAPKQTSPSRSIAPKAAPRVVRGPQPPTPPTTGSTSKSAVSKSPPEFTPSHE</sequence>
<feature type="compositionally biased region" description="Pro residues" evidence="1">
    <location>
        <begin position="590"/>
        <end position="613"/>
    </location>
</feature>